<comment type="caution">
    <text evidence="6">The sequence shown here is derived from an EMBL/GenBank/DDBJ whole genome shotgun (WGS) entry which is preliminary data.</text>
</comment>
<dbReference type="Proteomes" id="UP000031552">
    <property type="component" value="Unassembled WGS sequence"/>
</dbReference>
<evidence type="ECO:0000256" key="4">
    <source>
        <dbReference type="SAM" id="MobiDB-lite"/>
    </source>
</evidence>
<feature type="region of interest" description="Disordered" evidence="4">
    <location>
        <begin position="443"/>
        <end position="462"/>
    </location>
</feature>
<evidence type="ECO:0000259" key="5">
    <source>
        <dbReference type="Pfam" id="PF01420"/>
    </source>
</evidence>
<evidence type="ECO:0000256" key="2">
    <source>
        <dbReference type="ARBA" id="ARBA00022747"/>
    </source>
</evidence>
<dbReference type="InterPro" id="IPR044946">
    <property type="entry name" value="Restrct_endonuc_typeI_TRD_sf"/>
</dbReference>
<dbReference type="InterPro" id="IPR052021">
    <property type="entry name" value="Type-I_RS_S_subunit"/>
</dbReference>
<dbReference type="AlphaFoldDB" id="A0A090CYV2"/>
<evidence type="ECO:0000256" key="1">
    <source>
        <dbReference type="ARBA" id="ARBA00010923"/>
    </source>
</evidence>
<keyword evidence="6" id="KW-0378">Hydrolase</keyword>
<sequence>MASKHTRYPEKNIYSAQLPLHWKKVPLYAIAALKKITNQIDRQLLSVYLNLGVIPFKDVSEKRTNATSEDLSKYQAVDPGDFVLNNQQAWRGSVGVSKFSGIVSPAYIVLSISDELEAKFANYLFRNNTMIDQYVICSKGVGSIQRNLYWPNLKRVLINIPSKQEQQAIVHFLDYKCAQINKFIQKKKRLIELLKEQKQAIINQAVTRGLESNVRLKPSGVEWLGDIPENWKVAPLKRIVAINKSNLSEKTHPFHEFQYVDISAVGSGYLKQKLVSYQFKDAPSRARRIVSSGDILLSTVRTYLRAIWYNESQQNLIASTGFAVLSPGKETLPEFLGYRVQGNDFIDQIVRLSTGIAYPAINETILGSIKLAIPNTIIEQEKIYSHIYENTKNYDVLIARYVKEIHLIQEYRTRLISDMVTGQIDIRNIEVDGIAEEDLIEETLREEQEEESLELIGAGDDD</sequence>
<gene>
    <name evidence="6" type="ORF">CSEC_0914</name>
</gene>
<dbReference type="InterPro" id="IPR000055">
    <property type="entry name" value="Restrct_endonuc_typeI_TRD"/>
</dbReference>
<dbReference type="GO" id="GO:0009307">
    <property type="term" value="P:DNA restriction-modification system"/>
    <property type="evidence" value="ECO:0007669"/>
    <property type="project" value="UniProtKB-KW"/>
</dbReference>
<dbReference type="OrthoDB" id="667970at2"/>
<dbReference type="PANTHER" id="PTHR30408">
    <property type="entry name" value="TYPE-1 RESTRICTION ENZYME ECOKI SPECIFICITY PROTEIN"/>
    <property type="match status" value="1"/>
</dbReference>
<dbReference type="STRING" id="1437425.CSEC_0914"/>
<organism evidence="6 7">
    <name type="scientific">Candidatus Criblamydia sequanensis CRIB-18</name>
    <dbReference type="NCBI Taxonomy" id="1437425"/>
    <lineage>
        <taxon>Bacteria</taxon>
        <taxon>Pseudomonadati</taxon>
        <taxon>Chlamydiota</taxon>
        <taxon>Chlamydiia</taxon>
        <taxon>Parachlamydiales</taxon>
        <taxon>Candidatus Criblamydiaceae</taxon>
        <taxon>Candidatus Criblamydia</taxon>
    </lineage>
</organism>
<dbReference type="Gene3D" id="3.90.220.20">
    <property type="entry name" value="DNA methylase specificity domains"/>
    <property type="match status" value="2"/>
</dbReference>
<keyword evidence="2" id="KW-0680">Restriction system</keyword>
<proteinExistence type="inferred from homology"/>
<accession>A0A090CYV2</accession>
<dbReference type="EC" id="3.1.21.3" evidence="6"/>
<evidence type="ECO:0000313" key="7">
    <source>
        <dbReference type="Proteomes" id="UP000031552"/>
    </source>
</evidence>
<keyword evidence="7" id="KW-1185">Reference proteome</keyword>
<comment type="similarity">
    <text evidence="1">Belongs to the type-I restriction system S methylase family.</text>
</comment>
<evidence type="ECO:0000313" key="6">
    <source>
        <dbReference type="EMBL" id="CDR33741.1"/>
    </source>
</evidence>
<keyword evidence="3" id="KW-0238">DNA-binding</keyword>
<dbReference type="REBASE" id="96198">
    <property type="entry name" value="S.Cse18ORF913P"/>
</dbReference>
<reference evidence="6" key="1">
    <citation type="submission" date="2013-12" db="EMBL/GenBank/DDBJ databases">
        <authorList>
            <person name="Linke B."/>
        </authorList>
    </citation>
    <scope>NUCLEOTIDE SEQUENCE [LARGE SCALE GENOMIC DNA]</scope>
    <source>
        <strain evidence="6">CRIB-18</strain>
    </source>
</reference>
<dbReference type="RefSeq" id="WP_053331774.1">
    <property type="nucleotide sequence ID" value="NZ_CCEJ010000003.1"/>
</dbReference>
<protein>
    <submittedName>
        <fullName evidence="6">Type I restriction enzyme, S subunit</fullName>
        <ecNumber evidence="6">3.1.21.3</ecNumber>
    </submittedName>
</protein>
<feature type="domain" description="Type I restriction modification DNA specificity" evidence="5">
    <location>
        <begin position="48"/>
        <end position="191"/>
    </location>
</feature>
<dbReference type="SUPFAM" id="SSF116734">
    <property type="entry name" value="DNA methylase specificity domain"/>
    <property type="match status" value="2"/>
</dbReference>
<dbReference type="PANTHER" id="PTHR30408:SF12">
    <property type="entry name" value="TYPE I RESTRICTION ENZYME MJAVIII SPECIFICITY SUBUNIT"/>
    <property type="match status" value="1"/>
</dbReference>
<dbReference type="GO" id="GO:0009035">
    <property type="term" value="F:type I site-specific deoxyribonuclease activity"/>
    <property type="evidence" value="ECO:0007669"/>
    <property type="project" value="UniProtKB-EC"/>
</dbReference>
<evidence type="ECO:0000256" key="3">
    <source>
        <dbReference type="ARBA" id="ARBA00023125"/>
    </source>
</evidence>
<dbReference type="EMBL" id="CCEJ010000003">
    <property type="protein sequence ID" value="CDR33741.1"/>
    <property type="molecule type" value="Genomic_DNA"/>
</dbReference>
<dbReference type="GO" id="GO:0003677">
    <property type="term" value="F:DNA binding"/>
    <property type="evidence" value="ECO:0007669"/>
    <property type="project" value="UniProtKB-KW"/>
</dbReference>
<name>A0A090CYV2_9BACT</name>
<dbReference type="eggNOG" id="COG0732">
    <property type="taxonomic scope" value="Bacteria"/>
</dbReference>
<reference evidence="6" key="2">
    <citation type="submission" date="2014-09" db="EMBL/GenBank/DDBJ databases">
        <title>Criblamydia sequanensis harbors a mega-plasmid encoding arsenite resistance.</title>
        <authorList>
            <person name="Bertelli C."/>
            <person name="Goesmann A."/>
            <person name="Greub G."/>
        </authorList>
    </citation>
    <scope>NUCLEOTIDE SEQUENCE [LARGE SCALE GENOMIC DNA]</scope>
    <source>
        <strain evidence="6">CRIB-18</strain>
    </source>
</reference>
<dbReference type="Pfam" id="PF01420">
    <property type="entry name" value="Methylase_S"/>
    <property type="match status" value="1"/>
</dbReference>
<feature type="compositionally biased region" description="Acidic residues" evidence="4">
    <location>
        <begin position="447"/>
        <end position="462"/>
    </location>
</feature>